<feature type="binding site" evidence="4">
    <location>
        <position position="89"/>
    </location>
    <ligand>
        <name>Mg(2+)</name>
        <dbReference type="ChEBI" id="CHEBI:18420"/>
        <label>1</label>
    </ligand>
</feature>
<comment type="function">
    <text evidence="4">Converts adenosine-3',5'-bisphosphate (PAP) to AMP.</text>
</comment>
<sequence length="259" mass="29053">MTDVQNLLEIAKYAALDAGKAVMEIYRSGEFETDIKTGASPVTKADKISHTIITGHLDKTHLPVLSEEGGHIDFKKRKQWEYFWLIDPLDGTKEFINKNGEFTINIAFVRQNTAAGGVIYAPCNDTLYSGSKETGAFKNEKGSLVEFPPLAERVQFKDLLQREHITVIASRSHVNSETMTFIKQFQSTKLMSLGSSLKFMLLLENRADIYPRLGATMEWDTAAAHAILNASNRGVYQADMKSELCYNKPDLTNPFFIAF</sequence>
<feature type="binding site" evidence="4 5">
    <location>
        <position position="220"/>
    </location>
    <ligand>
        <name>Mg(2+)</name>
        <dbReference type="ChEBI" id="CHEBI:18420"/>
        <label>2</label>
    </ligand>
</feature>
<comment type="cofactor">
    <cofactor evidence="4 5">
        <name>Mg(2+)</name>
        <dbReference type="ChEBI" id="CHEBI:18420"/>
    </cofactor>
</comment>
<dbReference type="EC" id="3.1.3.7" evidence="4"/>
<evidence type="ECO:0000256" key="4">
    <source>
        <dbReference type="HAMAP-Rule" id="MF_02095"/>
    </source>
</evidence>
<dbReference type="EMBL" id="CP042435">
    <property type="protein sequence ID" value="QEC69195.1"/>
    <property type="molecule type" value="Genomic_DNA"/>
</dbReference>
<feature type="binding site" evidence="5">
    <location>
        <position position="89"/>
    </location>
    <ligand>
        <name>Mg(2+)</name>
        <dbReference type="ChEBI" id="CHEBI:18420"/>
        <label>1</label>
        <note>catalytic</note>
    </ligand>
</feature>
<feature type="binding site" evidence="5">
    <location>
        <position position="67"/>
    </location>
    <ligand>
        <name>Mg(2+)</name>
        <dbReference type="ChEBI" id="CHEBI:18420"/>
        <label>1</label>
        <note>catalytic</note>
    </ligand>
</feature>
<dbReference type="AlphaFoldDB" id="A0A5B8VDR4"/>
<dbReference type="InterPro" id="IPR050725">
    <property type="entry name" value="CysQ/Inositol_MonoPase"/>
</dbReference>
<dbReference type="Pfam" id="PF00459">
    <property type="entry name" value="Inositol_P"/>
    <property type="match status" value="1"/>
</dbReference>
<dbReference type="OrthoDB" id="9772456at2"/>
<dbReference type="PANTHER" id="PTHR43028:SF5">
    <property type="entry name" value="3'(2'),5'-BISPHOSPHATE NUCLEOTIDASE 1"/>
    <property type="match status" value="1"/>
</dbReference>
<dbReference type="KEGG" id="pgin:FRZ67_18450"/>
<dbReference type="GO" id="GO:0005886">
    <property type="term" value="C:plasma membrane"/>
    <property type="evidence" value="ECO:0007669"/>
    <property type="project" value="UniProtKB-SubCell"/>
</dbReference>
<evidence type="ECO:0000313" key="7">
    <source>
        <dbReference type="Proteomes" id="UP000321533"/>
    </source>
</evidence>
<organism evidence="6 7">
    <name type="scientific">Panacibacter ginsenosidivorans</name>
    <dbReference type="NCBI Taxonomy" id="1813871"/>
    <lineage>
        <taxon>Bacteria</taxon>
        <taxon>Pseudomonadati</taxon>
        <taxon>Bacteroidota</taxon>
        <taxon>Chitinophagia</taxon>
        <taxon>Chitinophagales</taxon>
        <taxon>Chitinophagaceae</taxon>
        <taxon>Panacibacter</taxon>
    </lineage>
</organism>
<dbReference type="GO" id="GO:0050427">
    <property type="term" value="P:3'-phosphoadenosine 5'-phosphosulfate metabolic process"/>
    <property type="evidence" value="ECO:0007669"/>
    <property type="project" value="TreeGrafter"/>
</dbReference>
<evidence type="ECO:0000313" key="6">
    <source>
        <dbReference type="EMBL" id="QEC69195.1"/>
    </source>
</evidence>
<gene>
    <name evidence="4 6" type="primary">cysQ</name>
    <name evidence="6" type="ORF">FRZ67_18450</name>
</gene>
<accession>A0A5B8VDR4</accession>
<dbReference type="RefSeq" id="WP_147191997.1">
    <property type="nucleotide sequence ID" value="NZ_CP042435.1"/>
</dbReference>
<comment type="similarity">
    <text evidence="4">Belongs to the inositol monophosphatase superfamily. CysQ family.</text>
</comment>
<reference evidence="6 7" key="1">
    <citation type="journal article" date="2016" name="Int. J. Syst. Evol. Microbiol.">
        <title>Panacibacter ginsenosidivorans gen. nov., sp. nov., with ginsenoside converting activity isolated from soil of a ginseng field.</title>
        <authorList>
            <person name="Siddiqi M.Z."/>
            <person name="Muhammad Shafi S."/>
            <person name="Choi K.D."/>
            <person name="Im W.T."/>
        </authorList>
    </citation>
    <scope>NUCLEOTIDE SEQUENCE [LARGE SCALE GENOMIC DNA]</scope>
    <source>
        <strain evidence="6 7">Gsoil1550</strain>
    </source>
</reference>
<evidence type="ECO:0000256" key="2">
    <source>
        <dbReference type="ARBA" id="ARBA00022723"/>
    </source>
</evidence>
<keyword evidence="7" id="KW-1185">Reference proteome</keyword>
<dbReference type="CDD" id="cd01638">
    <property type="entry name" value="CysQ"/>
    <property type="match status" value="1"/>
</dbReference>
<name>A0A5B8VDR4_9BACT</name>
<dbReference type="GO" id="GO:0000103">
    <property type="term" value="P:sulfate assimilation"/>
    <property type="evidence" value="ECO:0007669"/>
    <property type="project" value="TreeGrafter"/>
</dbReference>
<feature type="binding site" evidence="4">
    <location>
        <position position="67"/>
    </location>
    <ligand>
        <name>substrate</name>
    </ligand>
</feature>
<feature type="binding site" evidence="4">
    <location>
        <begin position="89"/>
        <end position="92"/>
    </location>
    <ligand>
        <name>substrate</name>
    </ligand>
</feature>
<dbReference type="SUPFAM" id="SSF56655">
    <property type="entry name" value="Carbohydrate phosphatase"/>
    <property type="match status" value="1"/>
</dbReference>
<evidence type="ECO:0000256" key="1">
    <source>
        <dbReference type="ARBA" id="ARBA00001625"/>
    </source>
</evidence>
<dbReference type="Gene3D" id="3.40.190.80">
    <property type="match status" value="1"/>
</dbReference>
<feature type="binding site" evidence="4">
    <location>
        <position position="87"/>
    </location>
    <ligand>
        <name>Mg(2+)</name>
        <dbReference type="ChEBI" id="CHEBI:18420"/>
        <label>1</label>
    </ligand>
</feature>
<feature type="binding site" evidence="4">
    <location>
        <position position="67"/>
    </location>
    <ligand>
        <name>Mg(2+)</name>
        <dbReference type="ChEBI" id="CHEBI:18420"/>
        <label>1</label>
    </ligand>
</feature>
<dbReference type="GO" id="GO:0008441">
    <property type="term" value="F:3'(2'),5'-bisphosphate nucleotidase activity"/>
    <property type="evidence" value="ECO:0007669"/>
    <property type="project" value="UniProtKB-UniRule"/>
</dbReference>
<protein>
    <recommendedName>
        <fullName evidence="4">3'(2'),5'-bisphosphate nucleotidase CysQ</fullName>
        <ecNumber evidence="4">3.1.3.7</ecNumber>
    </recommendedName>
    <alternativeName>
        <fullName evidence="4">3'(2'),5-bisphosphonucleoside 3'(2')-phosphohydrolase</fullName>
    </alternativeName>
    <alternativeName>
        <fullName evidence="4">3'-phosphoadenosine 5'-phosphate phosphatase</fullName>
        <shortName evidence="4">PAP phosphatase</shortName>
    </alternativeName>
</protein>
<comment type="subcellular location">
    <subcellularLocation>
        <location evidence="4">Cell membrane</location>
        <topology evidence="4">Peripheral membrane protein</topology>
        <orientation evidence="4">Cytoplasmic side</orientation>
    </subcellularLocation>
</comment>
<dbReference type="HAMAP" id="MF_02095">
    <property type="entry name" value="CysQ"/>
    <property type="match status" value="1"/>
</dbReference>
<dbReference type="InterPro" id="IPR006240">
    <property type="entry name" value="CysQ"/>
</dbReference>
<dbReference type="Proteomes" id="UP000321533">
    <property type="component" value="Chromosome"/>
</dbReference>
<comment type="catalytic activity">
    <reaction evidence="1 4">
        <text>adenosine 3',5'-bisphosphate + H2O = AMP + phosphate</text>
        <dbReference type="Rhea" id="RHEA:10040"/>
        <dbReference type="ChEBI" id="CHEBI:15377"/>
        <dbReference type="ChEBI" id="CHEBI:43474"/>
        <dbReference type="ChEBI" id="CHEBI:58343"/>
        <dbReference type="ChEBI" id="CHEBI:456215"/>
        <dbReference type="EC" id="3.1.3.7"/>
    </reaction>
</comment>
<keyword evidence="4" id="KW-0472">Membrane</keyword>
<dbReference type="Gene3D" id="3.30.540.10">
    <property type="entry name" value="Fructose-1,6-Bisphosphatase, subunit A, domain 1"/>
    <property type="match status" value="1"/>
</dbReference>
<keyword evidence="4 6" id="KW-0378">Hydrolase</keyword>
<proteinExistence type="inferred from homology"/>
<evidence type="ECO:0000256" key="5">
    <source>
        <dbReference type="PIRSR" id="PIRSR600760-2"/>
    </source>
</evidence>
<feature type="binding site" evidence="4">
    <location>
        <position position="87"/>
    </location>
    <ligand>
        <name>Mg(2+)</name>
        <dbReference type="ChEBI" id="CHEBI:18420"/>
        <label>2</label>
    </ligand>
</feature>
<dbReference type="PROSITE" id="PS00629">
    <property type="entry name" value="IMP_1"/>
    <property type="match status" value="1"/>
</dbReference>
<keyword evidence="3 4" id="KW-0460">Magnesium</keyword>
<feature type="binding site" evidence="5">
    <location>
        <position position="87"/>
    </location>
    <ligand>
        <name>Mg(2+)</name>
        <dbReference type="ChEBI" id="CHEBI:18420"/>
        <label>1</label>
        <note>catalytic</note>
    </ligand>
</feature>
<keyword evidence="2 4" id="KW-0479">Metal-binding</keyword>
<dbReference type="GO" id="GO:0000287">
    <property type="term" value="F:magnesium ion binding"/>
    <property type="evidence" value="ECO:0007669"/>
    <property type="project" value="UniProtKB-UniRule"/>
</dbReference>
<dbReference type="PANTHER" id="PTHR43028">
    <property type="entry name" value="3'(2'),5'-BISPHOSPHATE NUCLEOTIDASE 1"/>
    <property type="match status" value="1"/>
</dbReference>
<feature type="binding site" evidence="4 5">
    <location>
        <position position="90"/>
    </location>
    <ligand>
        <name>Mg(2+)</name>
        <dbReference type="ChEBI" id="CHEBI:18420"/>
        <label>2</label>
    </ligand>
</feature>
<evidence type="ECO:0000256" key="3">
    <source>
        <dbReference type="ARBA" id="ARBA00022842"/>
    </source>
</evidence>
<dbReference type="InterPro" id="IPR020583">
    <property type="entry name" value="Inositol_monoP_metal-BS"/>
</dbReference>
<feature type="binding site" evidence="4">
    <location>
        <position position="220"/>
    </location>
    <ligand>
        <name>substrate</name>
    </ligand>
</feature>
<keyword evidence="4" id="KW-1003">Cell membrane</keyword>
<dbReference type="NCBIfam" id="TIGR01331">
    <property type="entry name" value="bisphos_cysQ"/>
    <property type="match status" value="1"/>
</dbReference>
<dbReference type="InterPro" id="IPR000760">
    <property type="entry name" value="Inositol_monophosphatase-like"/>
</dbReference>